<dbReference type="GO" id="GO:0016747">
    <property type="term" value="F:acyltransferase activity, transferring groups other than amino-acyl groups"/>
    <property type="evidence" value="ECO:0007669"/>
    <property type="project" value="InterPro"/>
</dbReference>
<dbReference type="PANTHER" id="PTHR42791:SF1">
    <property type="entry name" value="N-ACETYLTRANSFERASE DOMAIN-CONTAINING PROTEIN"/>
    <property type="match status" value="1"/>
</dbReference>
<evidence type="ECO:0000259" key="2">
    <source>
        <dbReference type="PROSITE" id="PS51186"/>
    </source>
</evidence>
<feature type="domain" description="N-acetyltransferase" evidence="2">
    <location>
        <begin position="72"/>
        <end position="222"/>
    </location>
</feature>
<evidence type="ECO:0000256" key="1">
    <source>
        <dbReference type="SAM" id="MobiDB-lite"/>
    </source>
</evidence>
<reference evidence="3 4" key="1">
    <citation type="submission" date="2020-03" db="EMBL/GenBank/DDBJ databases">
        <title>Whole genome shotgun sequence of Phytohabitans rumicis NBRC 108638.</title>
        <authorList>
            <person name="Komaki H."/>
            <person name="Tamura T."/>
        </authorList>
    </citation>
    <scope>NUCLEOTIDE SEQUENCE [LARGE SCALE GENOMIC DNA]</scope>
    <source>
        <strain evidence="3 4">NBRC 108638</strain>
    </source>
</reference>
<dbReference type="Pfam" id="PF00583">
    <property type="entry name" value="Acetyltransf_1"/>
    <property type="match status" value="1"/>
</dbReference>
<gene>
    <name evidence="3" type="ORF">Prum_046930</name>
</gene>
<evidence type="ECO:0000313" key="4">
    <source>
        <dbReference type="Proteomes" id="UP000482960"/>
    </source>
</evidence>
<protein>
    <submittedName>
        <fullName evidence="3">GCN5-like N-acetyltransferase</fullName>
    </submittedName>
</protein>
<dbReference type="PANTHER" id="PTHR42791">
    <property type="entry name" value="GNAT FAMILY ACETYLTRANSFERASE"/>
    <property type="match status" value="1"/>
</dbReference>
<comment type="caution">
    <text evidence="3">The sequence shown here is derived from an EMBL/GenBank/DDBJ whole genome shotgun (WGS) entry which is preliminary data.</text>
</comment>
<organism evidence="3 4">
    <name type="scientific">Phytohabitans rumicis</name>
    <dbReference type="NCBI Taxonomy" id="1076125"/>
    <lineage>
        <taxon>Bacteria</taxon>
        <taxon>Bacillati</taxon>
        <taxon>Actinomycetota</taxon>
        <taxon>Actinomycetes</taxon>
        <taxon>Micromonosporales</taxon>
        <taxon>Micromonosporaceae</taxon>
    </lineage>
</organism>
<evidence type="ECO:0000313" key="3">
    <source>
        <dbReference type="EMBL" id="GFJ91051.1"/>
    </source>
</evidence>
<reference evidence="3 4" key="2">
    <citation type="submission" date="2020-03" db="EMBL/GenBank/DDBJ databases">
        <authorList>
            <person name="Ichikawa N."/>
            <person name="Kimura A."/>
            <person name="Kitahashi Y."/>
            <person name="Uohara A."/>
        </authorList>
    </citation>
    <scope>NUCLEOTIDE SEQUENCE [LARGE SCALE GENOMIC DNA]</scope>
    <source>
        <strain evidence="3 4">NBRC 108638</strain>
    </source>
</reference>
<dbReference type="InterPro" id="IPR000182">
    <property type="entry name" value="GNAT_dom"/>
</dbReference>
<dbReference type="Gene3D" id="3.40.630.30">
    <property type="match status" value="1"/>
</dbReference>
<dbReference type="PROSITE" id="PS51186">
    <property type="entry name" value="GNAT"/>
    <property type="match status" value="1"/>
</dbReference>
<dbReference type="RefSeq" id="WP_173078247.1">
    <property type="nucleotide sequence ID" value="NZ_BLPG01000001.1"/>
</dbReference>
<dbReference type="SUPFAM" id="SSF55729">
    <property type="entry name" value="Acyl-CoA N-acyltransferases (Nat)"/>
    <property type="match status" value="1"/>
</dbReference>
<keyword evidence="4" id="KW-1185">Reference proteome</keyword>
<dbReference type="InterPro" id="IPR016181">
    <property type="entry name" value="Acyl_CoA_acyltransferase"/>
</dbReference>
<keyword evidence="3" id="KW-0808">Transferase</keyword>
<sequence length="258" mass="28855">MTQPAAPGSSPGRPLRTGVPTLRAATYEDLDQITEVMVTACLDTPDAVWLIADRDERETVYRRYSAAMFPAILADDATYVDVADIDAEVCAVAVWDDYADHVLSDAQAEARWRALVNSVSGPYADRIVLLDDITVAHQPRTKHFCLSGIGVRPDRQGYGLGTRLLRYRHHELDAMNLPSYVVATTRAARHLFAREGYQDRDPSPFFLPDAGPAMWPMVRDGRARRASRPPHPTTPHTPLSIPRGTRFAGRCRARHRRR</sequence>
<proteinExistence type="predicted"/>
<feature type="compositionally biased region" description="Basic residues" evidence="1">
    <location>
        <begin position="249"/>
        <end position="258"/>
    </location>
</feature>
<accession>A0A6V8L8A9</accession>
<dbReference type="AlphaFoldDB" id="A0A6V8L8A9"/>
<dbReference type="InterPro" id="IPR052523">
    <property type="entry name" value="Trichothecene_AcTrans"/>
</dbReference>
<feature type="region of interest" description="Disordered" evidence="1">
    <location>
        <begin position="221"/>
        <end position="258"/>
    </location>
</feature>
<dbReference type="EMBL" id="BLPG01000001">
    <property type="protein sequence ID" value="GFJ91051.1"/>
    <property type="molecule type" value="Genomic_DNA"/>
</dbReference>
<name>A0A6V8L8A9_9ACTN</name>
<dbReference type="Proteomes" id="UP000482960">
    <property type="component" value="Unassembled WGS sequence"/>
</dbReference>